<dbReference type="GO" id="GO:0030245">
    <property type="term" value="P:cellulose catabolic process"/>
    <property type="evidence" value="ECO:0007669"/>
    <property type="project" value="UniProtKB-KW"/>
</dbReference>
<reference evidence="10 11" key="1">
    <citation type="journal article" date="2019" name="G3 (Bethesda)">
        <title>Sequencing of a Wild Apple (Malus baccata) Genome Unravels the Differences Between Cultivated and Wild Apple Species Regarding Disease Resistance and Cold Tolerance.</title>
        <authorList>
            <person name="Chen X."/>
        </authorList>
    </citation>
    <scope>NUCLEOTIDE SEQUENCE [LARGE SCALE GENOMIC DNA]</scope>
    <source>
        <strain evidence="11">cv. Shandingzi</strain>
        <tissue evidence="10">Leaves</tissue>
    </source>
</reference>
<comment type="caution">
    <text evidence="10">The sequence shown here is derived from an EMBL/GenBank/DDBJ whole genome shotgun (WGS) entry which is preliminary data.</text>
</comment>
<dbReference type="InterPro" id="IPR012341">
    <property type="entry name" value="6hp_glycosidase-like_sf"/>
</dbReference>
<dbReference type="InterPro" id="IPR008928">
    <property type="entry name" value="6-hairpin_glycosidase_sf"/>
</dbReference>
<name>A0A540KF17_MALBA</name>
<comment type="catalytic activity">
    <reaction evidence="1">
        <text>Endohydrolysis of (1-&gt;4)-beta-D-glucosidic linkages in cellulose, lichenin and cereal beta-D-glucans.</text>
        <dbReference type="EC" id="3.2.1.4"/>
    </reaction>
</comment>
<evidence type="ECO:0000256" key="6">
    <source>
        <dbReference type="ARBA" id="ARBA00023277"/>
    </source>
</evidence>
<dbReference type="EC" id="3.2.1.4" evidence="3"/>
<dbReference type="EMBL" id="VIEB01001371">
    <property type="protein sequence ID" value="TQD72730.1"/>
    <property type="molecule type" value="Genomic_DNA"/>
</dbReference>
<evidence type="ECO:0000256" key="8">
    <source>
        <dbReference type="ARBA" id="ARBA00023326"/>
    </source>
</evidence>
<feature type="domain" description="Glycoside hydrolase family 9" evidence="9">
    <location>
        <begin position="51"/>
        <end position="192"/>
    </location>
</feature>
<evidence type="ECO:0000256" key="1">
    <source>
        <dbReference type="ARBA" id="ARBA00000966"/>
    </source>
</evidence>
<keyword evidence="11" id="KW-1185">Reference proteome</keyword>
<dbReference type="Pfam" id="PF00759">
    <property type="entry name" value="Glyco_hydro_9"/>
    <property type="match status" value="1"/>
</dbReference>
<proteinExistence type="inferred from homology"/>
<gene>
    <name evidence="10" type="ORF">C1H46_041736</name>
</gene>
<dbReference type="InterPro" id="IPR001701">
    <property type="entry name" value="Glyco_hydro_9"/>
</dbReference>
<dbReference type="PANTHER" id="PTHR22298">
    <property type="entry name" value="ENDO-1,4-BETA-GLUCANASE"/>
    <property type="match status" value="1"/>
</dbReference>
<evidence type="ECO:0000256" key="5">
    <source>
        <dbReference type="ARBA" id="ARBA00023001"/>
    </source>
</evidence>
<evidence type="ECO:0000256" key="2">
    <source>
        <dbReference type="ARBA" id="ARBA00007072"/>
    </source>
</evidence>
<protein>
    <recommendedName>
        <fullName evidence="3">cellulase</fullName>
        <ecNumber evidence="3">3.2.1.4</ecNumber>
    </recommendedName>
</protein>
<keyword evidence="6" id="KW-0119">Carbohydrate metabolism</keyword>
<comment type="similarity">
    <text evidence="2">Belongs to the glycosyl hydrolase 9 (cellulase E) family.</text>
</comment>
<keyword evidence="5" id="KW-0136">Cellulose degradation</keyword>
<evidence type="ECO:0000259" key="9">
    <source>
        <dbReference type="Pfam" id="PF00759"/>
    </source>
</evidence>
<dbReference type="SUPFAM" id="SSF48208">
    <property type="entry name" value="Six-hairpin glycosidases"/>
    <property type="match status" value="1"/>
</dbReference>
<accession>A0A540KF17</accession>
<evidence type="ECO:0000256" key="7">
    <source>
        <dbReference type="ARBA" id="ARBA00023295"/>
    </source>
</evidence>
<dbReference type="STRING" id="106549.A0A540KF17"/>
<evidence type="ECO:0000256" key="4">
    <source>
        <dbReference type="ARBA" id="ARBA00022801"/>
    </source>
</evidence>
<keyword evidence="7" id="KW-0326">Glycosidase</keyword>
<dbReference type="Proteomes" id="UP000315295">
    <property type="component" value="Unassembled WGS sequence"/>
</dbReference>
<dbReference type="GO" id="GO:0008810">
    <property type="term" value="F:cellulase activity"/>
    <property type="evidence" value="ECO:0007669"/>
    <property type="project" value="UniProtKB-EC"/>
</dbReference>
<dbReference type="Gene3D" id="1.50.10.10">
    <property type="match status" value="2"/>
</dbReference>
<sequence>MDTRRTSYVVNKGKPASEVSAEIAAALAASSMVFKDLDKAYSDSLLDRATQDELIWGASWLYKATKDPNYWNYVKNNINSLEFNVVIRNVNGNPVASVGGSFAEFGWDTKHAGINILVSQWVMTDPSSSNPFIPKADQFVRSILRESPVLKSVSYSPGGLMFKSEGSNIQHATSISCLFIVYACYMKAASKVVDCGNNVHVTPTSLVNFTRTLQPIGDVIHGGIWAKLS</sequence>
<keyword evidence="4" id="KW-0378">Hydrolase</keyword>
<keyword evidence="8" id="KW-0624">Polysaccharide degradation</keyword>
<evidence type="ECO:0000256" key="3">
    <source>
        <dbReference type="ARBA" id="ARBA00012601"/>
    </source>
</evidence>
<organism evidence="10 11">
    <name type="scientific">Malus baccata</name>
    <name type="common">Siberian crab apple</name>
    <name type="synonym">Pyrus baccata</name>
    <dbReference type="NCBI Taxonomy" id="106549"/>
    <lineage>
        <taxon>Eukaryota</taxon>
        <taxon>Viridiplantae</taxon>
        <taxon>Streptophyta</taxon>
        <taxon>Embryophyta</taxon>
        <taxon>Tracheophyta</taxon>
        <taxon>Spermatophyta</taxon>
        <taxon>Magnoliopsida</taxon>
        <taxon>eudicotyledons</taxon>
        <taxon>Gunneridae</taxon>
        <taxon>Pentapetalae</taxon>
        <taxon>rosids</taxon>
        <taxon>fabids</taxon>
        <taxon>Rosales</taxon>
        <taxon>Rosaceae</taxon>
        <taxon>Amygdaloideae</taxon>
        <taxon>Maleae</taxon>
        <taxon>Malus</taxon>
    </lineage>
</organism>
<evidence type="ECO:0000313" key="10">
    <source>
        <dbReference type="EMBL" id="TQD72730.1"/>
    </source>
</evidence>
<dbReference type="AlphaFoldDB" id="A0A540KF17"/>
<evidence type="ECO:0000313" key="11">
    <source>
        <dbReference type="Proteomes" id="UP000315295"/>
    </source>
</evidence>